<dbReference type="EMBL" id="BART01030858">
    <property type="protein sequence ID" value="GAH08043.1"/>
    <property type="molecule type" value="Genomic_DNA"/>
</dbReference>
<sequence>MAKKASKSPPKKCGDAFVLRCIGPSQKGEYRCSVFPMDSKKTCGGAVINVKKGTVRFYE</sequence>
<name>X1EHC0_9ZZZZ</name>
<evidence type="ECO:0000313" key="1">
    <source>
        <dbReference type="EMBL" id="GAH08043.1"/>
    </source>
</evidence>
<comment type="caution">
    <text evidence="1">The sequence shown here is derived from an EMBL/GenBank/DDBJ whole genome shotgun (WGS) entry which is preliminary data.</text>
</comment>
<gene>
    <name evidence="1" type="ORF">S01H4_53751</name>
</gene>
<organism evidence="1">
    <name type="scientific">marine sediment metagenome</name>
    <dbReference type="NCBI Taxonomy" id="412755"/>
    <lineage>
        <taxon>unclassified sequences</taxon>
        <taxon>metagenomes</taxon>
        <taxon>ecological metagenomes</taxon>
    </lineage>
</organism>
<dbReference type="AlphaFoldDB" id="X1EHC0"/>
<reference evidence="1" key="1">
    <citation type="journal article" date="2014" name="Front. Microbiol.">
        <title>High frequency of phylogenetically diverse reductive dehalogenase-homologous genes in deep subseafloor sedimentary metagenomes.</title>
        <authorList>
            <person name="Kawai M."/>
            <person name="Futagami T."/>
            <person name="Toyoda A."/>
            <person name="Takaki Y."/>
            <person name="Nishi S."/>
            <person name="Hori S."/>
            <person name="Arai W."/>
            <person name="Tsubouchi T."/>
            <person name="Morono Y."/>
            <person name="Uchiyama I."/>
            <person name="Ito T."/>
            <person name="Fujiyama A."/>
            <person name="Inagaki F."/>
            <person name="Takami H."/>
        </authorList>
    </citation>
    <scope>NUCLEOTIDE SEQUENCE</scope>
    <source>
        <strain evidence="1">Expedition CK06-06</strain>
    </source>
</reference>
<proteinExistence type="predicted"/>
<accession>X1EHC0</accession>
<protein>
    <submittedName>
        <fullName evidence="1">Uncharacterized protein</fullName>
    </submittedName>
</protein>